<evidence type="ECO:0000313" key="3">
    <source>
        <dbReference type="Proteomes" id="UP000662914"/>
    </source>
</evidence>
<evidence type="ECO:0000313" key="2">
    <source>
        <dbReference type="EMBL" id="BBO19496.1"/>
    </source>
</evidence>
<dbReference type="PANTHER" id="PTHR47585">
    <property type="match status" value="1"/>
</dbReference>
<dbReference type="Pfam" id="PF23544">
    <property type="entry name" value="AtuA_ferredoxin"/>
    <property type="match status" value="1"/>
</dbReference>
<gene>
    <name evidence="2" type="ORF">DSYM_01950</name>
</gene>
<accession>A0A809RTG2</accession>
<dbReference type="Proteomes" id="UP000662914">
    <property type="component" value="Chromosome"/>
</dbReference>
<dbReference type="AlphaFoldDB" id="A0A809RTG2"/>
<dbReference type="KEGG" id="ddz:DSYM_01950"/>
<reference evidence="2" key="1">
    <citation type="journal article" name="DNA Res.">
        <title>The physiological potential of anammox bacteria as revealed by their core genome structure.</title>
        <authorList>
            <person name="Okubo T."/>
            <person name="Toyoda A."/>
            <person name="Fukuhara K."/>
            <person name="Uchiyama I."/>
            <person name="Harigaya Y."/>
            <person name="Kuroiwa M."/>
            <person name="Suzuki T."/>
            <person name="Murakami Y."/>
            <person name="Suwa Y."/>
            <person name="Takami H."/>
        </authorList>
    </citation>
    <scope>NUCLEOTIDE SEQUENCE</scope>
    <source>
        <strain evidence="2">317325-3</strain>
    </source>
</reference>
<dbReference type="EMBL" id="AP021857">
    <property type="protein sequence ID" value="BBO19496.1"/>
    <property type="molecule type" value="Genomic_DNA"/>
</dbReference>
<dbReference type="PANTHER" id="PTHR47585:SF2">
    <property type="entry name" value="DUF1446 DOMAIN PROTEIN (AFU_ORTHOLOGUE AFUA_6G11420)"/>
    <property type="match status" value="1"/>
</dbReference>
<feature type="domain" description="AtuA-like ferredoxin-fold" evidence="1">
    <location>
        <begin position="4"/>
        <end position="102"/>
    </location>
</feature>
<proteinExistence type="predicted"/>
<organism evidence="2 3">
    <name type="scientific">Candidatus Desulfobacillus denitrificans</name>
    <dbReference type="NCBI Taxonomy" id="2608985"/>
    <lineage>
        <taxon>Bacteria</taxon>
        <taxon>Pseudomonadati</taxon>
        <taxon>Pseudomonadota</taxon>
        <taxon>Betaproteobacteria</taxon>
        <taxon>Candidatus Desulfobacillus</taxon>
    </lineage>
</organism>
<name>A0A809RTG2_9PROT</name>
<sequence>MKRKLVEIAHARSGDKGDRCDFGLFAPDAATYAVLKREVTPERLARHFAGTASGPVELYPLDNLLALKIVLNGALSGGAARSLRSDNLGKCAAAALLRMEIET</sequence>
<evidence type="ECO:0000259" key="1">
    <source>
        <dbReference type="Pfam" id="PF23544"/>
    </source>
</evidence>
<protein>
    <recommendedName>
        <fullName evidence="1">AtuA-like ferredoxin-fold domain-containing protein</fullName>
    </recommendedName>
</protein>
<dbReference type="InterPro" id="IPR056362">
    <property type="entry name" value="AtuA-like_ferredoxin_dom"/>
</dbReference>